<sequence length="594" mass="67839">MKLVREKKQSAVAFMWHRQKSSRPSSRTSVGSISTATTQSSPRYHLRQSSFCNARCIGRLFLISWGICVAAFGFILVQHHQKELQNGFYGQNKNVLPGLRPSNSMGSKNKEPYSSSFDPMSNIGIQQQGYAWMQAQKHATEDMFKLPQQLLGGESRPAAGVTPQNNNGQGDSPQNSYFRSFGGLPEWMGKKNHELAIGDTKYSLESDLAKEILQPQCTNFDHSIKRPQHGCEVNEDTLIVFCNFDQLRIDVSKIDMDRGGEALETVMGREESAEFPKYQRGAFTLATKPDYQVPAPLRSNLHYLENVLNAVRYPTEKNKGKLNLSCDQTYPGVTLFITRYEYVNLYHTLTDWWSAYFVMPNDFTERPHRVVFLDGHAQGGLDDVWRVLFGEYHFVKHLPEGKGLCFEKAVFIPAGYKSPLYPDFDRNRCPNRAMATAFSDFVLTQYNLNWVKPIKGNVVIVDRQPYVSHPRSDTSKFQRKSSNFKELQSRLEKINGVTTQLVRLETHSFAEQLKLIRQAHVLIGHHGAALSHLMFMDRIKSHVIEFTSDYNDFFHYLSEWHGIDHEMINVGYLGTLEADQMKSVVDLVLEFMAS</sequence>
<comment type="caution">
    <text evidence="14">The sequence shown here is derived from an EMBL/GenBank/DDBJ whole genome shotgun (WGS) entry which is preliminary data.</text>
</comment>
<dbReference type="InterPro" id="IPR007657">
    <property type="entry name" value="Glycosyltransferase_61"/>
</dbReference>
<evidence type="ECO:0000256" key="4">
    <source>
        <dbReference type="ARBA" id="ARBA00022729"/>
    </source>
</evidence>
<dbReference type="AlphaFoldDB" id="A0A9K3LC57"/>
<keyword evidence="2" id="KW-0328">Glycosyltransferase</keyword>
<dbReference type="GO" id="GO:0097363">
    <property type="term" value="F:protein O-acetylglucosaminyltransferase activity"/>
    <property type="evidence" value="ECO:0007669"/>
    <property type="project" value="UniProtKB-EC"/>
</dbReference>
<feature type="compositionally biased region" description="Polar residues" evidence="11">
    <location>
        <begin position="162"/>
        <end position="176"/>
    </location>
</feature>
<dbReference type="PANTHER" id="PTHR20961:SF148">
    <property type="entry name" value="EGF DOMAIN-SPECIFIC O-LINKED N-ACETYLGLUCOSAMINE TRANSFERASE"/>
    <property type="match status" value="1"/>
</dbReference>
<evidence type="ECO:0000256" key="12">
    <source>
        <dbReference type="SAM" id="Phobius"/>
    </source>
</evidence>
<keyword evidence="12" id="KW-0812">Transmembrane</keyword>
<name>A0A9K3LC57_9STRA</name>
<dbReference type="EC" id="2.4.1.255" evidence="1"/>
<dbReference type="OrthoDB" id="42711at2759"/>
<keyword evidence="15" id="KW-1185">Reference proteome</keyword>
<dbReference type="Pfam" id="PF04577">
    <property type="entry name" value="Glyco_transf_61"/>
    <property type="match status" value="1"/>
</dbReference>
<keyword evidence="5" id="KW-0256">Endoplasmic reticulum</keyword>
<accession>A0A9K3LC57</accession>
<evidence type="ECO:0000259" key="13">
    <source>
        <dbReference type="Pfam" id="PF04577"/>
    </source>
</evidence>
<feature type="region of interest" description="Disordered" evidence="11">
    <location>
        <begin position="17"/>
        <end position="37"/>
    </location>
</feature>
<feature type="compositionally biased region" description="Low complexity" evidence="11">
    <location>
        <begin position="22"/>
        <end position="34"/>
    </location>
</feature>
<reference evidence="14" key="1">
    <citation type="journal article" date="2021" name="Sci. Rep.">
        <title>Diploid genomic architecture of Nitzschia inconspicua, an elite biomass production diatom.</title>
        <authorList>
            <person name="Oliver A."/>
            <person name="Podell S."/>
            <person name="Pinowska A."/>
            <person name="Traller J.C."/>
            <person name="Smith S.R."/>
            <person name="McClure R."/>
            <person name="Beliaev A."/>
            <person name="Bohutskyi P."/>
            <person name="Hill E.A."/>
            <person name="Rabines A."/>
            <person name="Zheng H."/>
            <person name="Allen L.Z."/>
            <person name="Kuo A."/>
            <person name="Grigoriev I.V."/>
            <person name="Allen A.E."/>
            <person name="Hazlebeck D."/>
            <person name="Allen E.E."/>
        </authorList>
    </citation>
    <scope>NUCLEOTIDE SEQUENCE</scope>
    <source>
        <strain evidence="14">Hildebrandi</strain>
    </source>
</reference>
<evidence type="ECO:0000256" key="8">
    <source>
        <dbReference type="ARBA" id="ARBA00042574"/>
    </source>
</evidence>
<evidence type="ECO:0000313" key="14">
    <source>
        <dbReference type="EMBL" id="KAG7359554.1"/>
    </source>
</evidence>
<reference evidence="14" key="2">
    <citation type="submission" date="2021-04" db="EMBL/GenBank/DDBJ databases">
        <authorList>
            <person name="Podell S."/>
        </authorList>
    </citation>
    <scope>NUCLEOTIDE SEQUENCE</scope>
    <source>
        <strain evidence="14">Hildebrandi</strain>
    </source>
</reference>
<keyword evidence="3" id="KW-0808">Transferase</keyword>
<comment type="catalytic activity">
    <reaction evidence="9">
        <text>L-seryl-[protein] + UDP-N-acetyl-alpha-D-glucosamine = 3-O-(N-acetyl-beta-D-glucosaminyl)-L-seryl-[protein] + UDP + H(+)</text>
        <dbReference type="Rhea" id="RHEA:48904"/>
        <dbReference type="Rhea" id="RHEA-COMP:9863"/>
        <dbReference type="Rhea" id="RHEA-COMP:12251"/>
        <dbReference type="ChEBI" id="CHEBI:15378"/>
        <dbReference type="ChEBI" id="CHEBI:29999"/>
        <dbReference type="ChEBI" id="CHEBI:57705"/>
        <dbReference type="ChEBI" id="CHEBI:58223"/>
        <dbReference type="ChEBI" id="CHEBI:90838"/>
        <dbReference type="EC" id="2.4.1.255"/>
    </reaction>
</comment>
<comment type="catalytic activity">
    <reaction evidence="10">
        <text>L-threonyl-[protein] + UDP-N-acetyl-alpha-D-glucosamine = 3-O-(N-acetyl-beta-D-glucosaminyl)-L-threonyl-[protein] + UDP + H(+)</text>
        <dbReference type="Rhea" id="RHEA:48908"/>
        <dbReference type="Rhea" id="RHEA-COMP:11060"/>
        <dbReference type="Rhea" id="RHEA-COMP:12252"/>
        <dbReference type="ChEBI" id="CHEBI:15378"/>
        <dbReference type="ChEBI" id="CHEBI:30013"/>
        <dbReference type="ChEBI" id="CHEBI:57705"/>
        <dbReference type="ChEBI" id="CHEBI:58223"/>
        <dbReference type="ChEBI" id="CHEBI:90840"/>
        <dbReference type="EC" id="2.4.1.255"/>
    </reaction>
</comment>
<keyword evidence="12" id="KW-1133">Transmembrane helix</keyword>
<feature type="region of interest" description="Disordered" evidence="11">
    <location>
        <begin position="154"/>
        <end position="176"/>
    </location>
</feature>
<evidence type="ECO:0000256" key="1">
    <source>
        <dbReference type="ARBA" id="ARBA00011970"/>
    </source>
</evidence>
<evidence type="ECO:0000256" key="7">
    <source>
        <dbReference type="ARBA" id="ARBA00040944"/>
    </source>
</evidence>
<organism evidence="14 15">
    <name type="scientific">Nitzschia inconspicua</name>
    <dbReference type="NCBI Taxonomy" id="303405"/>
    <lineage>
        <taxon>Eukaryota</taxon>
        <taxon>Sar</taxon>
        <taxon>Stramenopiles</taxon>
        <taxon>Ochrophyta</taxon>
        <taxon>Bacillariophyta</taxon>
        <taxon>Bacillariophyceae</taxon>
        <taxon>Bacillariophycidae</taxon>
        <taxon>Bacillariales</taxon>
        <taxon>Bacillariaceae</taxon>
        <taxon>Nitzschia</taxon>
    </lineage>
</organism>
<evidence type="ECO:0000256" key="9">
    <source>
        <dbReference type="ARBA" id="ARBA00048317"/>
    </source>
</evidence>
<dbReference type="Proteomes" id="UP000693970">
    <property type="component" value="Unassembled WGS sequence"/>
</dbReference>
<keyword evidence="6" id="KW-0325">Glycoprotein</keyword>
<feature type="transmembrane region" description="Helical" evidence="12">
    <location>
        <begin position="56"/>
        <end position="77"/>
    </location>
</feature>
<evidence type="ECO:0000313" key="15">
    <source>
        <dbReference type="Proteomes" id="UP000693970"/>
    </source>
</evidence>
<protein>
    <recommendedName>
        <fullName evidence="7">EGF domain-specific O-linked N-acetylglucosamine transferase</fullName>
        <ecNumber evidence="1">2.4.1.255</ecNumber>
    </recommendedName>
    <alternativeName>
        <fullName evidence="8">Extracellular O-linked N-acetylglucosamine transferase</fullName>
    </alternativeName>
</protein>
<evidence type="ECO:0000256" key="6">
    <source>
        <dbReference type="ARBA" id="ARBA00023180"/>
    </source>
</evidence>
<keyword evidence="4" id="KW-0732">Signal</keyword>
<evidence type="ECO:0000256" key="5">
    <source>
        <dbReference type="ARBA" id="ARBA00022824"/>
    </source>
</evidence>
<evidence type="ECO:0000256" key="2">
    <source>
        <dbReference type="ARBA" id="ARBA00022676"/>
    </source>
</evidence>
<dbReference type="PANTHER" id="PTHR20961">
    <property type="entry name" value="GLYCOSYLTRANSFERASE"/>
    <property type="match status" value="1"/>
</dbReference>
<keyword evidence="12" id="KW-0472">Membrane</keyword>
<dbReference type="EMBL" id="JAGRRH010000013">
    <property type="protein sequence ID" value="KAG7359554.1"/>
    <property type="molecule type" value="Genomic_DNA"/>
</dbReference>
<evidence type="ECO:0000256" key="3">
    <source>
        <dbReference type="ARBA" id="ARBA00022679"/>
    </source>
</evidence>
<gene>
    <name evidence="14" type="ORF">IV203_034652</name>
</gene>
<evidence type="ECO:0000256" key="10">
    <source>
        <dbReference type="ARBA" id="ARBA00049432"/>
    </source>
</evidence>
<proteinExistence type="predicted"/>
<feature type="domain" description="Glycosyltransferase 61 catalytic" evidence="13">
    <location>
        <begin position="346"/>
        <end position="538"/>
    </location>
</feature>
<dbReference type="InterPro" id="IPR049625">
    <property type="entry name" value="Glyco_transf_61_cat"/>
</dbReference>
<evidence type="ECO:0000256" key="11">
    <source>
        <dbReference type="SAM" id="MobiDB-lite"/>
    </source>
</evidence>